<name>A0A3B4TDI0_SERDU</name>
<keyword evidence="5" id="KW-0325">Glycoprotein</keyword>
<keyword evidence="8" id="KW-1185">Reference proteome</keyword>
<evidence type="ECO:0000256" key="3">
    <source>
        <dbReference type="ARBA" id="ARBA00022525"/>
    </source>
</evidence>
<evidence type="ECO:0000256" key="1">
    <source>
        <dbReference type="ARBA" id="ARBA00004613"/>
    </source>
</evidence>
<reference evidence="7" key="1">
    <citation type="submission" date="2025-08" db="UniProtKB">
        <authorList>
            <consortium name="Ensembl"/>
        </authorList>
    </citation>
    <scope>IDENTIFICATION</scope>
</reference>
<dbReference type="PANTHER" id="PTHR13343:SF21">
    <property type="entry name" value="PROTEIN CREG1"/>
    <property type="match status" value="1"/>
</dbReference>
<dbReference type="Ensembl" id="ENSSDUT00000004093.1">
    <property type="protein sequence ID" value="ENSSDUP00000004007.1"/>
    <property type="gene ID" value="ENSSDUG00000003007.1"/>
</dbReference>
<evidence type="ECO:0000256" key="2">
    <source>
        <dbReference type="ARBA" id="ARBA00009230"/>
    </source>
</evidence>
<evidence type="ECO:0000313" key="8">
    <source>
        <dbReference type="Proteomes" id="UP000261420"/>
    </source>
</evidence>
<proteinExistence type="inferred from homology"/>
<feature type="domain" description="CREG-like beta-barrel" evidence="6">
    <location>
        <begin position="68"/>
        <end position="215"/>
    </location>
</feature>
<dbReference type="GeneTree" id="ENSGT00390000005914"/>
<keyword evidence="4" id="KW-0732">Signal</keyword>
<evidence type="ECO:0000259" key="6">
    <source>
        <dbReference type="Pfam" id="PF13883"/>
    </source>
</evidence>
<evidence type="ECO:0000256" key="4">
    <source>
        <dbReference type="ARBA" id="ARBA00022729"/>
    </source>
</evidence>
<dbReference type="InterPro" id="IPR012349">
    <property type="entry name" value="Split_barrel_FMN-bd"/>
</dbReference>
<dbReference type="Gene3D" id="2.30.110.10">
    <property type="entry name" value="Electron Transport, Fmn-binding Protein, Chain A"/>
    <property type="match status" value="1"/>
</dbReference>
<dbReference type="InterPro" id="IPR055343">
    <property type="entry name" value="CREG_beta-barrel"/>
</dbReference>
<sequence length="294" mass="31981">MRRWPGRTCFYFETPDRISVCCLYSVSPTVLRTLNPKMSAVLRAACVLLLGLLWASVSPSSSCRVRIPPHDQVARVARFIAHTCDWASMATISTHKPVVGQPFSNAFSVSDGPEGSSSGVPYMYLTRMEISVQDLEVNPEASLSMSLAQTDYCRQQGFDPQSPLCAHIILSGSVVEVNGTEAGFAKKALFSRHPEMIDWPSDHNWFFAKFNITQVKGHTGSTSSLFSANQTAGSLVNVPPLLLRVTGVGVGLFWRGEDRHSRGIFPGLTVQEAPLTAAEEDRSLVQSSCVDAGA</sequence>
<dbReference type="GO" id="GO:0012505">
    <property type="term" value="C:endomembrane system"/>
    <property type="evidence" value="ECO:0007669"/>
    <property type="project" value="UniProtKB-ARBA"/>
</dbReference>
<reference evidence="7" key="2">
    <citation type="submission" date="2025-09" db="UniProtKB">
        <authorList>
            <consortium name="Ensembl"/>
        </authorList>
    </citation>
    <scope>IDENTIFICATION</scope>
</reference>
<dbReference type="STRING" id="41447.ENSSDUP00000004007"/>
<dbReference type="FunFam" id="2.30.110.10:FF:000004">
    <property type="entry name" value="Cellular repressor of E1A-stimulated genes 1"/>
    <property type="match status" value="1"/>
</dbReference>
<accession>A0A3B4TDI0</accession>
<evidence type="ECO:0000313" key="7">
    <source>
        <dbReference type="Ensembl" id="ENSSDUP00000004007.1"/>
    </source>
</evidence>
<keyword evidence="3" id="KW-0964">Secreted</keyword>
<dbReference type="PANTHER" id="PTHR13343">
    <property type="entry name" value="CREG1 PROTEIN"/>
    <property type="match status" value="1"/>
</dbReference>
<dbReference type="Proteomes" id="UP000261420">
    <property type="component" value="Unplaced"/>
</dbReference>
<dbReference type="AlphaFoldDB" id="A0A3B4TDI0"/>
<dbReference type="GO" id="GO:0005737">
    <property type="term" value="C:cytoplasm"/>
    <property type="evidence" value="ECO:0007669"/>
    <property type="project" value="UniProtKB-ARBA"/>
</dbReference>
<organism evidence="7 8">
    <name type="scientific">Seriola dumerili</name>
    <name type="common">Greater amberjack</name>
    <name type="synonym">Caranx dumerili</name>
    <dbReference type="NCBI Taxonomy" id="41447"/>
    <lineage>
        <taxon>Eukaryota</taxon>
        <taxon>Metazoa</taxon>
        <taxon>Chordata</taxon>
        <taxon>Craniata</taxon>
        <taxon>Vertebrata</taxon>
        <taxon>Euteleostomi</taxon>
        <taxon>Actinopterygii</taxon>
        <taxon>Neopterygii</taxon>
        <taxon>Teleostei</taxon>
        <taxon>Neoteleostei</taxon>
        <taxon>Acanthomorphata</taxon>
        <taxon>Carangaria</taxon>
        <taxon>Carangiformes</taxon>
        <taxon>Carangidae</taxon>
        <taxon>Seriola</taxon>
    </lineage>
</organism>
<comment type="similarity">
    <text evidence="2">Belongs to the CREG family.</text>
</comment>
<evidence type="ECO:0000256" key="5">
    <source>
        <dbReference type="ARBA" id="ARBA00023180"/>
    </source>
</evidence>
<protein>
    <submittedName>
        <fullName evidence="7">Cellular repressor of E1A-stimulated genes 1</fullName>
    </submittedName>
</protein>
<comment type="subcellular location">
    <subcellularLocation>
        <location evidence="1">Secreted</location>
    </subcellularLocation>
</comment>
<dbReference type="GO" id="GO:0005615">
    <property type="term" value="C:extracellular space"/>
    <property type="evidence" value="ECO:0007669"/>
    <property type="project" value="TreeGrafter"/>
</dbReference>
<dbReference type="Pfam" id="PF13883">
    <property type="entry name" value="CREG_beta-barrel"/>
    <property type="match status" value="1"/>
</dbReference>
<dbReference type="SUPFAM" id="SSF50475">
    <property type="entry name" value="FMN-binding split barrel"/>
    <property type="match status" value="1"/>
</dbReference>